<organism evidence="9 10">
    <name type="scientific">Spizellomyces punctatus (strain DAOM BR117)</name>
    <dbReference type="NCBI Taxonomy" id="645134"/>
    <lineage>
        <taxon>Eukaryota</taxon>
        <taxon>Fungi</taxon>
        <taxon>Fungi incertae sedis</taxon>
        <taxon>Chytridiomycota</taxon>
        <taxon>Chytridiomycota incertae sedis</taxon>
        <taxon>Chytridiomycetes</taxon>
        <taxon>Spizellomycetales</taxon>
        <taxon>Spizellomycetaceae</taxon>
        <taxon>Spizellomyces</taxon>
    </lineage>
</organism>
<feature type="transmembrane region" description="Helical" evidence="7">
    <location>
        <begin position="126"/>
        <end position="147"/>
    </location>
</feature>
<comment type="subcellular location">
    <subcellularLocation>
        <location evidence="1">Membrane</location>
        <topology evidence="1">Multi-pass membrane protein</topology>
    </subcellularLocation>
</comment>
<dbReference type="GeneID" id="27692682"/>
<dbReference type="Gene3D" id="1.20.1070.10">
    <property type="entry name" value="Rhodopsin 7-helix transmembrane proteins"/>
    <property type="match status" value="1"/>
</dbReference>
<evidence type="ECO:0000256" key="5">
    <source>
        <dbReference type="ARBA" id="ARBA00023136"/>
    </source>
</evidence>
<evidence type="ECO:0000256" key="4">
    <source>
        <dbReference type="ARBA" id="ARBA00023040"/>
    </source>
</evidence>
<dbReference type="InterPro" id="IPR000276">
    <property type="entry name" value="GPCR_Rhodpsn"/>
</dbReference>
<dbReference type="VEuPathDB" id="FungiDB:SPPG_09557"/>
<feature type="transmembrane region" description="Helical" evidence="7">
    <location>
        <begin position="159"/>
        <end position="181"/>
    </location>
</feature>
<keyword evidence="2 7" id="KW-0812">Transmembrane</keyword>
<proteinExistence type="predicted"/>
<dbReference type="AlphaFoldDB" id="A0A0L0H3E9"/>
<dbReference type="PANTHER" id="PTHR24240">
    <property type="entry name" value="OPSIN"/>
    <property type="match status" value="1"/>
</dbReference>
<feature type="transmembrane region" description="Helical" evidence="7">
    <location>
        <begin position="208"/>
        <end position="231"/>
    </location>
</feature>
<dbReference type="GO" id="GO:0004930">
    <property type="term" value="F:G protein-coupled receptor activity"/>
    <property type="evidence" value="ECO:0007669"/>
    <property type="project" value="UniProtKB-KW"/>
</dbReference>
<dbReference type="CDD" id="cd00637">
    <property type="entry name" value="7tm_classA_rhodopsin-like"/>
    <property type="match status" value="1"/>
</dbReference>
<keyword evidence="4" id="KW-0297">G-protein coupled receptor</keyword>
<feature type="transmembrane region" description="Helical" evidence="7">
    <location>
        <begin position="23"/>
        <end position="46"/>
    </location>
</feature>
<evidence type="ECO:0000256" key="2">
    <source>
        <dbReference type="ARBA" id="ARBA00022692"/>
    </source>
</evidence>
<keyword evidence="6" id="KW-0675">Receptor</keyword>
<keyword evidence="4" id="KW-0807">Transducer</keyword>
<evidence type="ECO:0000256" key="7">
    <source>
        <dbReference type="SAM" id="Phobius"/>
    </source>
</evidence>
<dbReference type="GO" id="GO:0016020">
    <property type="term" value="C:membrane"/>
    <property type="evidence" value="ECO:0007669"/>
    <property type="project" value="UniProtKB-SubCell"/>
</dbReference>
<accession>A0A0L0H3E9</accession>
<dbReference type="InterPro" id="IPR050125">
    <property type="entry name" value="GPCR_opsins"/>
</dbReference>
<feature type="domain" description="G-protein coupled receptors family 1 profile" evidence="8">
    <location>
        <begin position="39"/>
        <end position="333"/>
    </location>
</feature>
<keyword evidence="10" id="KW-1185">Reference proteome</keyword>
<gene>
    <name evidence="9" type="ORF">SPPG_09557</name>
</gene>
<evidence type="ECO:0000256" key="3">
    <source>
        <dbReference type="ARBA" id="ARBA00022989"/>
    </source>
</evidence>
<feature type="transmembrane region" description="Helical" evidence="7">
    <location>
        <begin position="278"/>
        <end position="296"/>
    </location>
</feature>
<evidence type="ECO:0000256" key="6">
    <source>
        <dbReference type="ARBA" id="ARBA00023170"/>
    </source>
</evidence>
<evidence type="ECO:0000313" key="9">
    <source>
        <dbReference type="EMBL" id="KNC95990.1"/>
    </source>
</evidence>
<evidence type="ECO:0000313" key="10">
    <source>
        <dbReference type="Proteomes" id="UP000053201"/>
    </source>
</evidence>
<reference evidence="9 10" key="1">
    <citation type="submission" date="2009-08" db="EMBL/GenBank/DDBJ databases">
        <title>The Genome Sequence of Spizellomyces punctatus strain DAOM BR117.</title>
        <authorList>
            <consortium name="The Broad Institute Genome Sequencing Platform"/>
            <person name="Russ C."/>
            <person name="Cuomo C."/>
            <person name="Shea T."/>
            <person name="Young S.K."/>
            <person name="Zeng Q."/>
            <person name="Koehrsen M."/>
            <person name="Haas B."/>
            <person name="Borodovsky M."/>
            <person name="Guigo R."/>
            <person name="Alvarado L."/>
            <person name="Berlin A."/>
            <person name="Bochicchio J."/>
            <person name="Borenstein D."/>
            <person name="Chapman S."/>
            <person name="Chen Z."/>
            <person name="Engels R."/>
            <person name="Freedman E."/>
            <person name="Gellesch M."/>
            <person name="Goldberg J."/>
            <person name="Griggs A."/>
            <person name="Gujja S."/>
            <person name="Heiman D."/>
            <person name="Hepburn T."/>
            <person name="Howarth C."/>
            <person name="Jen D."/>
            <person name="Larson L."/>
            <person name="Lewis B."/>
            <person name="Mehta T."/>
            <person name="Park D."/>
            <person name="Pearson M."/>
            <person name="Roberts A."/>
            <person name="Saif S."/>
            <person name="Shenoy N."/>
            <person name="Sisk P."/>
            <person name="Stolte C."/>
            <person name="Sykes S."/>
            <person name="Thomson T."/>
            <person name="Walk T."/>
            <person name="White J."/>
            <person name="Yandava C."/>
            <person name="Burger G."/>
            <person name="Gray M.W."/>
            <person name="Holland P.W.H."/>
            <person name="King N."/>
            <person name="Lang F.B.F."/>
            <person name="Roger A.J."/>
            <person name="Ruiz-Trillo I."/>
            <person name="Lander E."/>
            <person name="Nusbaum C."/>
        </authorList>
    </citation>
    <scope>NUCLEOTIDE SEQUENCE [LARGE SCALE GENOMIC DNA]</scope>
    <source>
        <strain evidence="9 10">DAOM BR117</strain>
    </source>
</reference>
<keyword evidence="5 7" id="KW-0472">Membrane</keyword>
<dbReference type="RefSeq" id="XP_016604030.1">
    <property type="nucleotide sequence ID" value="XM_016757733.1"/>
</dbReference>
<evidence type="ECO:0000259" key="8">
    <source>
        <dbReference type="PROSITE" id="PS50262"/>
    </source>
</evidence>
<dbReference type="OrthoDB" id="2105199at2759"/>
<dbReference type="Proteomes" id="UP000053201">
    <property type="component" value="Unassembled WGS sequence"/>
</dbReference>
<dbReference type="InParanoid" id="A0A0L0H3E9"/>
<evidence type="ECO:0000256" key="1">
    <source>
        <dbReference type="ARBA" id="ARBA00004141"/>
    </source>
</evidence>
<name>A0A0L0H3E9_SPIPD</name>
<dbReference type="SUPFAM" id="SSF81321">
    <property type="entry name" value="Family A G protein-coupled receptor-like"/>
    <property type="match status" value="1"/>
</dbReference>
<dbReference type="OMA" id="NTNACAL"/>
<protein>
    <recommendedName>
        <fullName evidence="8">G-protein coupled receptors family 1 profile domain-containing protein</fullName>
    </recommendedName>
</protein>
<feature type="transmembrane region" description="Helical" evidence="7">
    <location>
        <begin position="316"/>
        <end position="335"/>
    </location>
</feature>
<dbReference type="InterPro" id="IPR017452">
    <property type="entry name" value="GPCR_Rhodpsn_7TM"/>
</dbReference>
<dbReference type="EMBL" id="KQ257472">
    <property type="protein sequence ID" value="KNC95990.1"/>
    <property type="molecule type" value="Genomic_DNA"/>
</dbReference>
<sequence>MSALKVPIMEWKGEWFPFSRVELAIYVGAFVINSVGLVGDSILIWLFSKHRMLRTPRLLMILNITIADMAWVAPELIEQIWNGKRLDYSGGGRCQVQIHQRIAGSSTASRGGWAAHYKLCQAVNGIRLAAILANMSTFALIGFERWYHLVMGKVLHDKHYYAMIAASWLYSTSFSMISLFVGPKGTVLSASRMYCIPPFFDRHSVHRAIGLMTCIHCLSFPAIMMVCYIFIFRKVRRTRQKLITALNRSQTRWGDMVSILEEDQHETKLRLMKKEKSLILSIVVMMGAFTLGWGTYAISTLYQVSTEKESPVWLDIMAMIGIVGCTAINPYLVLFNNRVVREAARTSLGMRHPTSCDMEAQVARANIKIPTSTS</sequence>
<dbReference type="Pfam" id="PF00001">
    <property type="entry name" value="7tm_1"/>
    <property type="match status" value="1"/>
</dbReference>
<feature type="transmembrane region" description="Helical" evidence="7">
    <location>
        <begin position="58"/>
        <end position="77"/>
    </location>
</feature>
<dbReference type="PROSITE" id="PS50262">
    <property type="entry name" value="G_PROTEIN_RECEP_F1_2"/>
    <property type="match status" value="1"/>
</dbReference>
<keyword evidence="3 7" id="KW-1133">Transmembrane helix</keyword>